<evidence type="ECO:0000259" key="4">
    <source>
        <dbReference type="Pfam" id="PF08245"/>
    </source>
</evidence>
<evidence type="ECO:0000313" key="5">
    <source>
        <dbReference type="EMBL" id="PIR82508.1"/>
    </source>
</evidence>
<dbReference type="Gene3D" id="3.40.1190.10">
    <property type="entry name" value="Mur-like, catalytic domain"/>
    <property type="match status" value="1"/>
</dbReference>
<dbReference type="GO" id="GO:0071555">
    <property type="term" value="P:cell wall organization"/>
    <property type="evidence" value="ECO:0007669"/>
    <property type="project" value="UniProtKB-KW"/>
</dbReference>
<dbReference type="InterPro" id="IPR036565">
    <property type="entry name" value="Mur-like_cat_sf"/>
</dbReference>
<dbReference type="InterPro" id="IPR013221">
    <property type="entry name" value="Mur_ligase_cen"/>
</dbReference>
<accession>A0A2H0U7W2</accession>
<name>A0A2H0U7W2_9BACT</name>
<evidence type="ECO:0008006" key="7">
    <source>
        <dbReference type="Google" id="ProtNLM"/>
    </source>
</evidence>
<dbReference type="InterPro" id="IPR005761">
    <property type="entry name" value="UDP-N-AcMur-Glu-dNH2Pim_ligase"/>
</dbReference>
<keyword evidence="2" id="KW-0131">Cell cycle</keyword>
<keyword evidence="2" id="KW-0133">Cell shape</keyword>
<dbReference type="EMBL" id="PFBM01000012">
    <property type="protein sequence ID" value="PIR82508.1"/>
    <property type="molecule type" value="Genomic_DNA"/>
</dbReference>
<keyword evidence="2" id="KW-0961">Cell wall biogenesis/degradation</keyword>
<organism evidence="5 6">
    <name type="scientific">Candidatus Kaiserbacteria bacterium CG10_big_fil_rev_8_21_14_0_10_59_10</name>
    <dbReference type="NCBI Taxonomy" id="1974612"/>
    <lineage>
        <taxon>Bacteria</taxon>
        <taxon>Candidatus Kaiseribacteriota</taxon>
    </lineage>
</organism>
<dbReference type="SUPFAM" id="SSF53244">
    <property type="entry name" value="MurD-like peptide ligases, peptide-binding domain"/>
    <property type="match status" value="1"/>
</dbReference>
<comment type="subcellular location">
    <subcellularLocation>
        <location evidence="2">Cytoplasm</location>
    </subcellularLocation>
</comment>
<feature type="domain" description="Mur ligase C-terminal" evidence="3">
    <location>
        <begin position="280"/>
        <end position="396"/>
    </location>
</feature>
<dbReference type="GO" id="GO:0009252">
    <property type="term" value="P:peptidoglycan biosynthetic process"/>
    <property type="evidence" value="ECO:0007669"/>
    <property type="project" value="UniProtKB-UniPathway"/>
</dbReference>
<dbReference type="GO" id="GO:0008360">
    <property type="term" value="P:regulation of cell shape"/>
    <property type="evidence" value="ECO:0007669"/>
    <property type="project" value="UniProtKB-KW"/>
</dbReference>
<evidence type="ECO:0000256" key="2">
    <source>
        <dbReference type="RuleBase" id="RU004135"/>
    </source>
</evidence>
<dbReference type="Proteomes" id="UP000231379">
    <property type="component" value="Unassembled WGS sequence"/>
</dbReference>
<comment type="pathway">
    <text evidence="2">Cell wall biogenesis; peptidoglycan biosynthesis.</text>
</comment>
<dbReference type="Pfam" id="PF08245">
    <property type="entry name" value="Mur_ligase_M"/>
    <property type="match status" value="1"/>
</dbReference>
<feature type="domain" description="Mur ligase central" evidence="4">
    <location>
        <begin position="44"/>
        <end position="240"/>
    </location>
</feature>
<evidence type="ECO:0000259" key="3">
    <source>
        <dbReference type="Pfam" id="PF02875"/>
    </source>
</evidence>
<protein>
    <recommendedName>
        <fullName evidence="7">UDP-N-acetylmuramoyl-L-alanyl-D-glutamate--2, 6-diaminopimelate ligase</fullName>
    </recommendedName>
</protein>
<dbReference type="InterPro" id="IPR036615">
    <property type="entry name" value="Mur_ligase_C_dom_sf"/>
</dbReference>
<evidence type="ECO:0000256" key="1">
    <source>
        <dbReference type="ARBA" id="ARBA00005898"/>
    </source>
</evidence>
<dbReference type="InterPro" id="IPR004101">
    <property type="entry name" value="Mur_ligase_C"/>
</dbReference>
<keyword evidence="2" id="KW-0132">Cell division</keyword>
<comment type="caution">
    <text evidence="5">The sequence shown here is derived from an EMBL/GenBank/DDBJ whole genome shotgun (WGS) entry which is preliminary data.</text>
</comment>
<reference evidence="6" key="1">
    <citation type="submission" date="2017-09" db="EMBL/GenBank/DDBJ databases">
        <title>Depth-based differentiation of microbial function through sediment-hosted aquifers and enrichment of novel symbionts in the deep terrestrial subsurface.</title>
        <authorList>
            <person name="Probst A.J."/>
            <person name="Ladd B."/>
            <person name="Jarett J.K."/>
            <person name="Geller-Mcgrath D.E."/>
            <person name="Sieber C.M.K."/>
            <person name="Emerson J.B."/>
            <person name="Anantharaman K."/>
            <person name="Thomas B.C."/>
            <person name="Malmstrom R."/>
            <person name="Stieglmeier M."/>
            <person name="Klingl A."/>
            <person name="Woyke T."/>
            <person name="Ryan C.M."/>
            <person name="Banfield J.F."/>
        </authorList>
    </citation>
    <scope>NUCLEOTIDE SEQUENCE [LARGE SCALE GENOMIC DNA]</scope>
</reference>
<keyword evidence="2" id="KW-0573">Peptidoglycan synthesis</keyword>
<dbReference type="Gene3D" id="3.90.190.20">
    <property type="entry name" value="Mur ligase, C-terminal domain"/>
    <property type="match status" value="1"/>
</dbReference>
<sequence>MRGLKRLIRSFMPAPLLSAYHFALSYLAALQYRFPSRKILVIGVTGTKGKSSVIEYLNAIFEAAGYKTAVASTIRFKIAGLSEPNTKRMTMVGRLALQRLLADAVLNDCNVALVEMTSEGARQHRHRFIELDALVFLNLAPEHIESHGSLAAYKDAKFELGRQLARSRKRPRFIAANADDREAARYLALPVEHPLPFSLSALEKWHADERGGTFTFENEEMRIHLPGAFSVQNALAAATLTRALGIPLGAIKRGLDSLTRIPGRAERIEAAPAPGRAAGRKQDFLVVVDYAHTPDSLKALYDAYQSMRKICVLGATGGGRDLWKRPVMGKLAAEACAHVILTNEDPYDEEPRSIVEAMERGMQGGSHEILMDRREAIRRALSLARPGDAVLITGKGTDPSICGPRGSDVPWSDAAVAREELEKLLSAEGGAKAAVQ</sequence>
<dbReference type="AlphaFoldDB" id="A0A2H0U7W2"/>
<dbReference type="NCBIfam" id="TIGR01085">
    <property type="entry name" value="murE"/>
    <property type="match status" value="1"/>
</dbReference>
<dbReference type="PANTHER" id="PTHR23135">
    <property type="entry name" value="MUR LIGASE FAMILY MEMBER"/>
    <property type="match status" value="1"/>
</dbReference>
<proteinExistence type="inferred from homology"/>
<comment type="similarity">
    <text evidence="1">Belongs to the MurCDEF family. MurE subfamily.</text>
</comment>
<evidence type="ECO:0000313" key="6">
    <source>
        <dbReference type="Proteomes" id="UP000231379"/>
    </source>
</evidence>
<dbReference type="GO" id="GO:0005524">
    <property type="term" value="F:ATP binding"/>
    <property type="evidence" value="ECO:0007669"/>
    <property type="project" value="InterPro"/>
</dbReference>
<gene>
    <name evidence="5" type="ORF">COU20_01765</name>
</gene>
<dbReference type="PANTHER" id="PTHR23135:SF4">
    <property type="entry name" value="UDP-N-ACETYLMURAMOYL-L-ALANYL-D-GLUTAMATE--2,6-DIAMINOPIMELATE LIGASE MURE HOMOLOG, CHLOROPLASTIC"/>
    <property type="match status" value="1"/>
</dbReference>
<dbReference type="SUPFAM" id="SSF53623">
    <property type="entry name" value="MurD-like peptide ligases, catalytic domain"/>
    <property type="match status" value="1"/>
</dbReference>
<dbReference type="UniPathway" id="UPA00219"/>
<dbReference type="GO" id="GO:0016881">
    <property type="term" value="F:acid-amino acid ligase activity"/>
    <property type="evidence" value="ECO:0007669"/>
    <property type="project" value="InterPro"/>
</dbReference>
<dbReference type="GO" id="GO:0005737">
    <property type="term" value="C:cytoplasm"/>
    <property type="evidence" value="ECO:0007669"/>
    <property type="project" value="UniProtKB-SubCell"/>
</dbReference>
<dbReference type="GO" id="GO:0051301">
    <property type="term" value="P:cell division"/>
    <property type="evidence" value="ECO:0007669"/>
    <property type="project" value="UniProtKB-KW"/>
</dbReference>
<dbReference type="Pfam" id="PF02875">
    <property type="entry name" value="Mur_ligase_C"/>
    <property type="match status" value="1"/>
</dbReference>